<keyword evidence="8 12" id="KW-0828">Tyrosine catabolism</keyword>
<comment type="cofactor">
    <cofactor evidence="12">
        <name>Mg(2+)</name>
        <dbReference type="ChEBI" id="CHEBI:18420"/>
    </cofactor>
    <cofactor evidence="12">
        <name>Ca(2+)</name>
        <dbReference type="ChEBI" id="CHEBI:29108"/>
    </cofactor>
</comment>
<dbReference type="GO" id="GO:0004334">
    <property type="term" value="F:fumarylacetoacetase activity"/>
    <property type="evidence" value="ECO:0007669"/>
    <property type="project" value="UniProtKB-UniRule"/>
</dbReference>
<dbReference type="SUPFAM" id="SSF63433">
    <property type="entry name" value="Fumarylacetoacetate hydrolase, FAH, N-terminal domain"/>
    <property type="match status" value="1"/>
</dbReference>
<dbReference type="GO" id="GO:0006572">
    <property type="term" value="P:L-tyrosine catabolic process"/>
    <property type="evidence" value="ECO:0007669"/>
    <property type="project" value="UniProtKB-UniRule"/>
</dbReference>
<evidence type="ECO:0000259" key="13">
    <source>
        <dbReference type="Pfam" id="PF01557"/>
    </source>
</evidence>
<sequence>MASTDYAHHFTEKNIPFGIASSQSHRTPQAVTRLGNTVIFLNDLIEQLFKDVDGLPQGVFNEQTLNSFAALPKTVHQKVRKQIQQNYQQNGLDAFPSGSKEDINDVTMHLPVEIKDFADFSCSLDHVINAGRIVVNNGTPPPGFFKFPVGYQGRTGSIVVSGTDIERPYGQFENPAATETDDPIIYAPSQKVDYEVELAAVVGKPLAMRERLHAKDAEDHIFGFDDSQRLECP</sequence>
<evidence type="ECO:0000256" key="3">
    <source>
        <dbReference type="ARBA" id="ARBA00012094"/>
    </source>
</evidence>
<evidence type="ECO:0000256" key="11">
    <source>
        <dbReference type="PIRSR" id="PIRSR605959-3"/>
    </source>
</evidence>
<gene>
    <name evidence="15" type="ORF">H9Q72_002943</name>
</gene>
<keyword evidence="7 12" id="KW-0460">Magnesium</keyword>
<dbReference type="Pfam" id="PF09298">
    <property type="entry name" value="FAA_hydrolase_N"/>
    <property type="match status" value="1"/>
</dbReference>
<comment type="catalytic activity">
    <reaction evidence="12">
        <text>4-fumarylacetoacetate + H2O = acetoacetate + fumarate + H(+)</text>
        <dbReference type="Rhea" id="RHEA:10244"/>
        <dbReference type="ChEBI" id="CHEBI:13705"/>
        <dbReference type="ChEBI" id="CHEBI:15377"/>
        <dbReference type="ChEBI" id="CHEBI:15378"/>
        <dbReference type="ChEBI" id="CHEBI:18034"/>
        <dbReference type="ChEBI" id="CHEBI:29806"/>
        <dbReference type="EC" id="3.7.1.2"/>
    </reaction>
</comment>
<feature type="binding site" evidence="11">
    <location>
        <position position="119"/>
    </location>
    <ligand>
        <name>Ca(2+)</name>
        <dbReference type="ChEBI" id="CHEBI:29108"/>
    </ligand>
</feature>
<dbReference type="Proteomes" id="UP000750502">
    <property type="component" value="Unassembled WGS sequence"/>
</dbReference>
<protein>
    <recommendedName>
        <fullName evidence="3 12">Fumarylacetoacetase</fullName>
        <ecNumber evidence="3 12">3.7.1.2</ecNumber>
    </recommendedName>
    <alternativeName>
        <fullName evidence="12">Fumarylacetoacetate hydrolase</fullName>
    </alternativeName>
</protein>
<dbReference type="GO" id="GO:0046872">
    <property type="term" value="F:metal ion binding"/>
    <property type="evidence" value="ECO:0007669"/>
    <property type="project" value="UniProtKB-UniRule"/>
</dbReference>
<dbReference type="GO" id="GO:1902000">
    <property type="term" value="P:homogentisate catabolic process"/>
    <property type="evidence" value="ECO:0007669"/>
    <property type="project" value="TreeGrafter"/>
</dbReference>
<feature type="active site" description="Proton acceptor" evidence="10">
    <location>
        <position position="126"/>
    </location>
</feature>
<feature type="binding site" evidence="11">
    <location>
        <position position="195"/>
    </location>
    <ligand>
        <name>Ca(2+)</name>
        <dbReference type="ChEBI" id="CHEBI:29108"/>
    </ligand>
</feature>
<dbReference type="PANTHER" id="PTHR43069">
    <property type="entry name" value="FUMARYLACETOACETASE"/>
    <property type="match status" value="1"/>
</dbReference>
<feature type="domain" description="Fumarylacetoacetase N-terminal" evidence="14">
    <location>
        <begin position="13"/>
        <end position="111"/>
    </location>
</feature>
<name>A0A9P7I031_9HYPO</name>
<keyword evidence="5 12" id="KW-0378">Hydrolase</keyword>
<evidence type="ECO:0000256" key="10">
    <source>
        <dbReference type="PIRSR" id="PIRSR605959-1"/>
    </source>
</evidence>
<evidence type="ECO:0000256" key="4">
    <source>
        <dbReference type="ARBA" id="ARBA00022723"/>
    </source>
</evidence>
<evidence type="ECO:0000256" key="7">
    <source>
        <dbReference type="ARBA" id="ARBA00022842"/>
    </source>
</evidence>
<evidence type="ECO:0000313" key="16">
    <source>
        <dbReference type="Proteomes" id="UP000750502"/>
    </source>
</evidence>
<dbReference type="Gene3D" id="2.30.30.230">
    <property type="entry name" value="Fumarylacetoacetase, N-terminal domain"/>
    <property type="match status" value="1"/>
</dbReference>
<dbReference type="Pfam" id="PF01557">
    <property type="entry name" value="FAA_hydrolase"/>
    <property type="match status" value="1"/>
</dbReference>
<accession>A0A9P7I031</accession>
<keyword evidence="4 11" id="KW-0479">Metal-binding</keyword>
<evidence type="ECO:0000313" key="15">
    <source>
        <dbReference type="EMBL" id="KAG5770035.1"/>
    </source>
</evidence>
<evidence type="ECO:0000259" key="14">
    <source>
        <dbReference type="Pfam" id="PF09298"/>
    </source>
</evidence>
<keyword evidence="16" id="KW-1185">Reference proteome</keyword>
<evidence type="ECO:0000256" key="9">
    <source>
        <dbReference type="ARBA" id="ARBA00023232"/>
    </source>
</evidence>
<feature type="domain" description="Fumarylacetoacetase-like C-terminal" evidence="13">
    <location>
        <begin position="117"/>
        <end position="224"/>
    </location>
</feature>
<reference evidence="15" key="2">
    <citation type="submission" date="2020-10" db="EMBL/GenBank/DDBJ databases">
        <authorList>
            <person name="Peck L.D."/>
            <person name="Nowell R.W."/>
            <person name="Flood J."/>
            <person name="Ryan M.J."/>
            <person name="Barraclough T.G."/>
        </authorList>
    </citation>
    <scope>NUCLEOTIDE SEQUENCE</scope>
    <source>
        <strain evidence="15">IMI 127659i</strain>
    </source>
</reference>
<evidence type="ECO:0000256" key="5">
    <source>
        <dbReference type="ARBA" id="ARBA00022801"/>
    </source>
</evidence>
<feature type="binding site" evidence="11">
    <location>
        <position position="197"/>
    </location>
    <ligand>
        <name>Ca(2+)</name>
        <dbReference type="ChEBI" id="CHEBI:29108"/>
    </ligand>
</feature>
<organism evidence="15 16">
    <name type="scientific">Fusarium xylarioides</name>
    <dbReference type="NCBI Taxonomy" id="221167"/>
    <lineage>
        <taxon>Eukaryota</taxon>
        <taxon>Fungi</taxon>
        <taxon>Dikarya</taxon>
        <taxon>Ascomycota</taxon>
        <taxon>Pezizomycotina</taxon>
        <taxon>Sordariomycetes</taxon>
        <taxon>Hypocreomycetidae</taxon>
        <taxon>Hypocreales</taxon>
        <taxon>Nectriaceae</taxon>
        <taxon>Fusarium</taxon>
        <taxon>Fusarium fujikuroi species complex</taxon>
    </lineage>
</organism>
<dbReference type="PANTHER" id="PTHR43069:SF5">
    <property type="entry name" value="FUMARYLACETOACETASE"/>
    <property type="match status" value="1"/>
</dbReference>
<dbReference type="InterPro" id="IPR005959">
    <property type="entry name" value="Fumarylacetoacetase"/>
</dbReference>
<evidence type="ECO:0000256" key="12">
    <source>
        <dbReference type="RuleBase" id="RU366008"/>
    </source>
</evidence>
<dbReference type="InterPro" id="IPR015377">
    <property type="entry name" value="Fumarylacetoacetase_N"/>
</dbReference>
<dbReference type="SUPFAM" id="SSF56529">
    <property type="entry name" value="FAH"/>
    <property type="match status" value="1"/>
</dbReference>
<evidence type="ECO:0000256" key="6">
    <source>
        <dbReference type="ARBA" id="ARBA00022837"/>
    </source>
</evidence>
<proteinExistence type="inferred from homology"/>
<comment type="similarity">
    <text evidence="2 12">Belongs to the FAH family.</text>
</comment>
<keyword evidence="6 11" id="KW-0106">Calcium</keyword>
<dbReference type="EC" id="3.7.1.2" evidence="3 12"/>
<dbReference type="InterPro" id="IPR036663">
    <property type="entry name" value="Fumarylacetoacetase_C_sf"/>
</dbReference>
<dbReference type="Gene3D" id="3.90.850.10">
    <property type="entry name" value="Fumarylacetoacetase-like, C-terminal domain"/>
    <property type="match status" value="1"/>
</dbReference>
<comment type="caution">
    <text evidence="15">The sequence shown here is derived from an EMBL/GenBank/DDBJ whole genome shotgun (WGS) entry which is preliminary data.</text>
</comment>
<reference evidence="15" key="1">
    <citation type="journal article" date="2020" name="bioRxiv">
        <title>Historical genomics reveals the evolutionary mechanisms behind multiple outbreaks of the host-specific coffee wilt pathogen Fusarium xylarioides.</title>
        <authorList>
            <person name="Peck D."/>
            <person name="Nowell R.W."/>
            <person name="Flood J."/>
            <person name="Ryan M.J."/>
            <person name="Barraclough T.G."/>
        </authorList>
    </citation>
    <scope>NUCLEOTIDE SEQUENCE</scope>
    <source>
        <strain evidence="15">IMI 127659i</strain>
    </source>
</reference>
<evidence type="ECO:0000256" key="1">
    <source>
        <dbReference type="ARBA" id="ARBA00004782"/>
    </source>
</evidence>
<dbReference type="InterPro" id="IPR036462">
    <property type="entry name" value="Fumarylacetoacetase_N_sf"/>
</dbReference>
<dbReference type="OrthoDB" id="9971669at2759"/>
<evidence type="ECO:0000256" key="8">
    <source>
        <dbReference type="ARBA" id="ARBA00022878"/>
    </source>
</evidence>
<dbReference type="InterPro" id="IPR011234">
    <property type="entry name" value="Fumarylacetoacetase-like_C"/>
</dbReference>
<dbReference type="GO" id="GO:0006559">
    <property type="term" value="P:L-phenylalanine catabolic process"/>
    <property type="evidence" value="ECO:0007669"/>
    <property type="project" value="UniProtKB-UniRule"/>
</dbReference>
<comment type="pathway">
    <text evidence="1 12">Amino-acid degradation; L-phenylalanine degradation; acetoacetate and fumarate from L-phenylalanine: step 6/6.</text>
</comment>
<evidence type="ECO:0000256" key="2">
    <source>
        <dbReference type="ARBA" id="ARBA00010211"/>
    </source>
</evidence>
<dbReference type="EMBL" id="JADFTT010000065">
    <property type="protein sequence ID" value="KAG5770035.1"/>
    <property type="molecule type" value="Genomic_DNA"/>
</dbReference>
<dbReference type="AlphaFoldDB" id="A0A9P7I031"/>
<keyword evidence="9 12" id="KW-0585">Phenylalanine catabolism</keyword>